<reference evidence="2" key="1">
    <citation type="journal article" date="2019" name="Int. J. Syst. Evol. Microbiol.">
        <title>The Global Catalogue of Microorganisms (GCM) 10K type strain sequencing project: providing services to taxonomists for standard genome sequencing and annotation.</title>
        <authorList>
            <consortium name="The Broad Institute Genomics Platform"/>
            <consortium name="The Broad Institute Genome Sequencing Center for Infectious Disease"/>
            <person name="Wu L."/>
            <person name="Ma J."/>
        </authorList>
    </citation>
    <scope>NUCLEOTIDE SEQUENCE [LARGE SCALE GENOMIC DNA]</scope>
    <source>
        <strain evidence="2">CCUG 55608</strain>
    </source>
</reference>
<keyword evidence="2" id="KW-1185">Reference proteome</keyword>
<dbReference type="InterPro" id="IPR036890">
    <property type="entry name" value="HATPase_C_sf"/>
</dbReference>
<proteinExistence type="predicted"/>
<dbReference type="RefSeq" id="WP_265992376.1">
    <property type="nucleotide sequence ID" value="NZ_CP110973.1"/>
</dbReference>
<organism evidence="1 2">
    <name type="scientific">Larkinella insperata</name>
    <dbReference type="NCBI Taxonomy" id="332158"/>
    <lineage>
        <taxon>Bacteria</taxon>
        <taxon>Pseudomonadati</taxon>
        <taxon>Bacteroidota</taxon>
        <taxon>Cytophagia</taxon>
        <taxon>Cytophagales</taxon>
        <taxon>Spirosomataceae</taxon>
        <taxon>Larkinella</taxon>
    </lineage>
</organism>
<protein>
    <recommendedName>
        <fullName evidence="3">ATP-binding protein</fullName>
    </recommendedName>
</protein>
<dbReference type="Proteomes" id="UP001597116">
    <property type="component" value="Unassembled WGS sequence"/>
</dbReference>
<evidence type="ECO:0000313" key="1">
    <source>
        <dbReference type="EMBL" id="MFD1141870.1"/>
    </source>
</evidence>
<dbReference type="EMBL" id="JBHTLP010000008">
    <property type="protein sequence ID" value="MFD1141870.1"/>
    <property type="molecule type" value="Genomic_DNA"/>
</dbReference>
<accession>A0ABW3QAH6</accession>
<name>A0ABW3QAH6_9BACT</name>
<dbReference type="SUPFAM" id="SSF55874">
    <property type="entry name" value="ATPase domain of HSP90 chaperone/DNA topoisomerase II/histidine kinase"/>
    <property type="match status" value="1"/>
</dbReference>
<sequence>MSSQVKQVTIQIVDNVTHLEVVSQLSTIIFAKKGDLLDVTIIIIPNSGFVYPDHLLLITSALNSAIDRGVVVSGRCRCHHRCRNYVSRMDFFQSLGISFEECFARQSSSGRFLAISKFQGFSQGNSYINEIVEILKGMQLATSGMLDIISFSLGELLGNITEHSLVDEGWMVAQYYPSKEVVRIMVADTGQGIHAALTTKPRDAKYTSYSPHQAIEECIIKGVTNGNGRGNGLYGVANFVKENGGILTICSGNCTLMYSNTEKRVLDSPFWQGTAVYLEINSNKPVKQELILDGHVGFAEDFDDWFGESQPVNQESNKNLDSLW</sequence>
<evidence type="ECO:0008006" key="3">
    <source>
        <dbReference type="Google" id="ProtNLM"/>
    </source>
</evidence>
<evidence type="ECO:0000313" key="2">
    <source>
        <dbReference type="Proteomes" id="UP001597116"/>
    </source>
</evidence>
<gene>
    <name evidence="1" type="ORF">ACFQ4C_12155</name>
</gene>
<comment type="caution">
    <text evidence="1">The sequence shown here is derived from an EMBL/GenBank/DDBJ whole genome shotgun (WGS) entry which is preliminary data.</text>
</comment>
<dbReference type="Gene3D" id="3.30.565.10">
    <property type="entry name" value="Histidine kinase-like ATPase, C-terminal domain"/>
    <property type="match status" value="1"/>
</dbReference>